<evidence type="ECO:0000313" key="3">
    <source>
        <dbReference type="Proteomes" id="UP000183063"/>
    </source>
</evidence>
<sequence length="80" mass="8617">MSAPGWLIVIVERNNSFYTIASAEDALDLLFSDWPVNSGAAFISAMEACAGTATGLVTQEEAQWAFLLAADEANVLFRFV</sequence>
<dbReference type="EMBL" id="FNXB01000052">
    <property type="protein sequence ID" value="SEI18773.1"/>
    <property type="molecule type" value="Genomic_DNA"/>
</dbReference>
<gene>
    <name evidence="1" type="ORF">RTCCBAU85039_6004</name>
    <name evidence="2" type="ORF">SAMN05216228_10416</name>
</gene>
<accession>A0A1H8VBE7</accession>
<protein>
    <recommendedName>
        <fullName evidence="5">DUF982 domain-containing protein</fullName>
    </recommendedName>
</protein>
<reference evidence="2 4" key="1">
    <citation type="submission" date="2016-10" db="EMBL/GenBank/DDBJ databases">
        <authorList>
            <person name="Varghese N."/>
            <person name="Submissions S."/>
        </authorList>
    </citation>
    <scope>NUCLEOTIDE SEQUENCE [LARGE SCALE GENOMIC DNA]</scope>
    <source>
        <strain evidence="2 4">CGMCC 1.7071</strain>
    </source>
</reference>
<dbReference type="EMBL" id="FOCV01000041">
    <property type="protein sequence ID" value="SEP12715.1"/>
    <property type="molecule type" value="Genomic_DNA"/>
</dbReference>
<reference evidence="3" key="3">
    <citation type="submission" date="2016-10" db="EMBL/GenBank/DDBJ databases">
        <authorList>
            <person name="Wibberg D."/>
        </authorList>
    </citation>
    <scope>NUCLEOTIDE SEQUENCE [LARGE SCALE GENOMIC DNA]</scope>
</reference>
<keyword evidence="4" id="KW-1185">Reference proteome</keyword>
<evidence type="ECO:0000313" key="1">
    <source>
        <dbReference type="EMBL" id="SEI18773.1"/>
    </source>
</evidence>
<dbReference type="Proteomes" id="UP000198939">
    <property type="component" value="Unassembled WGS sequence"/>
</dbReference>
<dbReference type="Proteomes" id="UP000183063">
    <property type="component" value="Unassembled WGS sequence"/>
</dbReference>
<evidence type="ECO:0000313" key="4">
    <source>
        <dbReference type="Proteomes" id="UP000198939"/>
    </source>
</evidence>
<reference evidence="1" key="2">
    <citation type="submission" date="2016-10" db="EMBL/GenBank/DDBJ databases">
        <authorList>
            <person name="de Groot N.N."/>
        </authorList>
    </citation>
    <scope>NUCLEOTIDE SEQUENCE [LARGE SCALE GENOMIC DNA]</scope>
    <source>
        <strain evidence="1">CCBAU85039</strain>
    </source>
</reference>
<proteinExistence type="predicted"/>
<dbReference type="InterPro" id="IPR010385">
    <property type="entry name" value="DUF982"/>
</dbReference>
<dbReference type="Gene3D" id="6.10.250.730">
    <property type="match status" value="1"/>
</dbReference>
<dbReference type="RefSeq" id="WP_072381136.1">
    <property type="nucleotide sequence ID" value="NZ_FNXB01000052.1"/>
</dbReference>
<dbReference type="Pfam" id="PF06169">
    <property type="entry name" value="DUF982"/>
    <property type="match status" value="1"/>
</dbReference>
<evidence type="ECO:0008006" key="5">
    <source>
        <dbReference type="Google" id="ProtNLM"/>
    </source>
</evidence>
<organism evidence="1 3">
    <name type="scientific">Rhizobium tibeticum</name>
    <dbReference type="NCBI Taxonomy" id="501024"/>
    <lineage>
        <taxon>Bacteria</taxon>
        <taxon>Pseudomonadati</taxon>
        <taxon>Pseudomonadota</taxon>
        <taxon>Alphaproteobacteria</taxon>
        <taxon>Hyphomicrobiales</taxon>
        <taxon>Rhizobiaceae</taxon>
        <taxon>Rhizobium/Agrobacterium group</taxon>
        <taxon>Rhizobium</taxon>
    </lineage>
</organism>
<evidence type="ECO:0000313" key="2">
    <source>
        <dbReference type="EMBL" id="SEP12715.1"/>
    </source>
</evidence>
<name>A0A1H8VBE7_9HYPH</name>
<dbReference type="AlphaFoldDB" id="A0A1H8VBE7"/>
<dbReference type="OrthoDB" id="7950883at2"/>